<gene>
    <name evidence="2" type="ORF">LCGC14_0103300</name>
</gene>
<accession>A0A0F9YEL0</accession>
<comment type="caution">
    <text evidence="2">The sequence shown here is derived from an EMBL/GenBank/DDBJ whole genome shotgun (WGS) entry which is preliminary data.</text>
</comment>
<dbReference type="EMBL" id="LAZR01000029">
    <property type="protein sequence ID" value="KKO02879.1"/>
    <property type="molecule type" value="Genomic_DNA"/>
</dbReference>
<sequence>MLICPRNGERQVMVDYDYFTCLTCGWSAHEDQVMIEGDKIIVCENPLLIQEKNNNQQKVSAEPKRARQSNPRHGKYPL</sequence>
<feature type="region of interest" description="Disordered" evidence="1">
    <location>
        <begin position="54"/>
        <end position="78"/>
    </location>
</feature>
<feature type="compositionally biased region" description="Basic residues" evidence="1">
    <location>
        <begin position="66"/>
        <end position="78"/>
    </location>
</feature>
<protein>
    <submittedName>
        <fullName evidence="2">Uncharacterized protein</fullName>
    </submittedName>
</protein>
<reference evidence="2" key="1">
    <citation type="journal article" date="2015" name="Nature">
        <title>Complex archaea that bridge the gap between prokaryotes and eukaryotes.</title>
        <authorList>
            <person name="Spang A."/>
            <person name="Saw J.H."/>
            <person name="Jorgensen S.L."/>
            <person name="Zaremba-Niedzwiedzka K."/>
            <person name="Martijn J."/>
            <person name="Lind A.E."/>
            <person name="van Eijk R."/>
            <person name="Schleper C."/>
            <person name="Guy L."/>
            <person name="Ettema T.J."/>
        </authorList>
    </citation>
    <scope>NUCLEOTIDE SEQUENCE</scope>
</reference>
<dbReference type="AlphaFoldDB" id="A0A0F9YEL0"/>
<name>A0A0F9YEL0_9ZZZZ</name>
<evidence type="ECO:0000313" key="2">
    <source>
        <dbReference type="EMBL" id="KKO02879.1"/>
    </source>
</evidence>
<evidence type="ECO:0000256" key="1">
    <source>
        <dbReference type="SAM" id="MobiDB-lite"/>
    </source>
</evidence>
<organism evidence="2">
    <name type="scientific">marine sediment metagenome</name>
    <dbReference type="NCBI Taxonomy" id="412755"/>
    <lineage>
        <taxon>unclassified sequences</taxon>
        <taxon>metagenomes</taxon>
        <taxon>ecological metagenomes</taxon>
    </lineage>
</organism>
<proteinExistence type="predicted"/>